<comment type="caution">
    <text evidence="2">The sequence shown here is derived from an EMBL/GenBank/DDBJ whole genome shotgun (WGS) entry which is preliminary data.</text>
</comment>
<feature type="chain" id="PRO_5035153978" evidence="1">
    <location>
        <begin position="17"/>
        <end position="117"/>
    </location>
</feature>
<keyword evidence="1" id="KW-0732">Signal</keyword>
<evidence type="ECO:0000313" key="3">
    <source>
        <dbReference type="Proteomes" id="UP000729402"/>
    </source>
</evidence>
<feature type="signal peptide" evidence="1">
    <location>
        <begin position="1"/>
        <end position="16"/>
    </location>
</feature>
<proteinExistence type="predicted"/>
<gene>
    <name evidence="2" type="ORF">GUJ93_ZPchr0002g25975</name>
</gene>
<organism evidence="2 3">
    <name type="scientific">Zizania palustris</name>
    <name type="common">Northern wild rice</name>
    <dbReference type="NCBI Taxonomy" id="103762"/>
    <lineage>
        <taxon>Eukaryota</taxon>
        <taxon>Viridiplantae</taxon>
        <taxon>Streptophyta</taxon>
        <taxon>Embryophyta</taxon>
        <taxon>Tracheophyta</taxon>
        <taxon>Spermatophyta</taxon>
        <taxon>Magnoliopsida</taxon>
        <taxon>Liliopsida</taxon>
        <taxon>Poales</taxon>
        <taxon>Poaceae</taxon>
        <taxon>BOP clade</taxon>
        <taxon>Oryzoideae</taxon>
        <taxon>Oryzeae</taxon>
        <taxon>Zizaniinae</taxon>
        <taxon>Zizania</taxon>
    </lineage>
</organism>
<keyword evidence="3" id="KW-1185">Reference proteome</keyword>
<name>A0A8J5VAQ6_ZIZPA</name>
<evidence type="ECO:0000313" key="2">
    <source>
        <dbReference type="EMBL" id="KAG8058140.1"/>
    </source>
</evidence>
<reference evidence="2" key="2">
    <citation type="submission" date="2021-02" db="EMBL/GenBank/DDBJ databases">
        <authorList>
            <person name="Kimball J.A."/>
            <person name="Haas M.W."/>
            <person name="Macchietto M."/>
            <person name="Kono T."/>
            <person name="Duquette J."/>
            <person name="Shao M."/>
        </authorList>
    </citation>
    <scope>NUCLEOTIDE SEQUENCE</scope>
    <source>
        <tissue evidence="2">Fresh leaf tissue</tissue>
    </source>
</reference>
<reference evidence="2" key="1">
    <citation type="journal article" date="2021" name="bioRxiv">
        <title>Whole Genome Assembly and Annotation of Northern Wild Rice, Zizania palustris L., Supports a Whole Genome Duplication in the Zizania Genus.</title>
        <authorList>
            <person name="Haas M."/>
            <person name="Kono T."/>
            <person name="Macchietto M."/>
            <person name="Millas R."/>
            <person name="McGilp L."/>
            <person name="Shao M."/>
            <person name="Duquette J."/>
            <person name="Hirsch C.N."/>
            <person name="Kimball J."/>
        </authorList>
    </citation>
    <scope>NUCLEOTIDE SEQUENCE</scope>
    <source>
        <tissue evidence="2">Fresh leaf tissue</tissue>
    </source>
</reference>
<evidence type="ECO:0000256" key="1">
    <source>
        <dbReference type="SAM" id="SignalP"/>
    </source>
</evidence>
<dbReference type="AlphaFoldDB" id="A0A8J5VAQ6"/>
<accession>A0A8J5VAQ6</accession>
<dbReference type="EMBL" id="JAAALK010000287">
    <property type="protein sequence ID" value="KAG8058140.1"/>
    <property type="molecule type" value="Genomic_DNA"/>
</dbReference>
<dbReference type="Proteomes" id="UP000729402">
    <property type="component" value="Unassembled WGS sequence"/>
</dbReference>
<protein>
    <submittedName>
        <fullName evidence="2">Uncharacterized protein</fullName>
    </submittedName>
</protein>
<sequence>MKAWGLAPALFRGSAAAPWLPVLVDSGHRIEPPSLSPLQHLRSNAQSTSLPAAQALSFSQSTPPPPARWIKSQTLKGVRIAEAARRLVAWYDLVIFCPEVTSSSSKLLFLHQFFSEK</sequence>